<dbReference type="InterPro" id="IPR036922">
    <property type="entry name" value="Rieske_2Fe-2S_sf"/>
</dbReference>
<dbReference type="EMBL" id="PYLS01000005">
    <property type="protein sequence ID" value="PST83789.1"/>
    <property type="molecule type" value="Genomic_DNA"/>
</dbReference>
<evidence type="ECO:0000256" key="5">
    <source>
        <dbReference type="ARBA" id="ARBA00034078"/>
    </source>
</evidence>
<name>A0A2T3HMX9_9SPHI</name>
<dbReference type="Gene3D" id="2.102.10.10">
    <property type="entry name" value="Rieske [2Fe-2S] iron-sulphur domain"/>
    <property type="match status" value="1"/>
</dbReference>
<comment type="similarity">
    <text evidence="6">Belongs to the bacterial ring-hydroxylating dioxygenase ferredoxin component family.</text>
</comment>
<accession>A0A2T3HMX9</accession>
<dbReference type="Pfam" id="PF00355">
    <property type="entry name" value="Rieske"/>
    <property type="match status" value="1"/>
</dbReference>
<comment type="caution">
    <text evidence="8">The sequence shown here is derived from an EMBL/GenBank/DDBJ whole genome shotgun (WGS) entry which is preliminary data.</text>
</comment>
<dbReference type="Proteomes" id="UP000240912">
    <property type="component" value="Unassembled WGS sequence"/>
</dbReference>
<dbReference type="SUPFAM" id="SSF50022">
    <property type="entry name" value="ISP domain"/>
    <property type="match status" value="1"/>
</dbReference>
<feature type="domain" description="Rieske" evidence="7">
    <location>
        <begin position="3"/>
        <end position="99"/>
    </location>
</feature>
<evidence type="ECO:0000256" key="4">
    <source>
        <dbReference type="ARBA" id="ARBA00023014"/>
    </source>
</evidence>
<comment type="cofactor">
    <cofactor evidence="5">
        <name>[2Fe-2S] cluster</name>
        <dbReference type="ChEBI" id="CHEBI:190135"/>
    </cofactor>
</comment>
<keyword evidence="1" id="KW-0001">2Fe-2S</keyword>
<reference evidence="8 9" key="1">
    <citation type="submission" date="2018-03" db="EMBL/GenBank/DDBJ databases">
        <authorList>
            <person name="Keele B.F."/>
        </authorList>
    </citation>
    <scope>NUCLEOTIDE SEQUENCE [LARGE SCALE GENOMIC DNA]</scope>
    <source>
        <strain evidence="8 9">YL28-9</strain>
    </source>
</reference>
<dbReference type="GO" id="GO:0046872">
    <property type="term" value="F:metal ion binding"/>
    <property type="evidence" value="ECO:0007669"/>
    <property type="project" value="UniProtKB-KW"/>
</dbReference>
<evidence type="ECO:0000256" key="6">
    <source>
        <dbReference type="ARBA" id="ARBA00038001"/>
    </source>
</evidence>
<keyword evidence="3" id="KW-0408">Iron</keyword>
<proteinExistence type="inferred from homology"/>
<dbReference type="RefSeq" id="WP_107216055.1">
    <property type="nucleotide sequence ID" value="NZ_KZ686269.1"/>
</dbReference>
<evidence type="ECO:0000313" key="9">
    <source>
        <dbReference type="Proteomes" id="UP000240912"/>
    </source>
</evidence>
<organism evidence="8 9">
    <name type="scientific">Pedobacter yulinensis</name>
    <dbReference type="NCBI Taxonomy" id="2126353"/>
    <lineage>
        <taxon>Bacteria</taxon>
        <taxon>Pseudomonadati</taxon>
        <taxon>Bacteroidota</taxon>
        <taxon>Sphingobacteriia</taxon>
        <taxon>Sphingobacteriales</taxon>
        <taxon>Sphingobacteriaceae</taxon>
        <taxon>Pedobacter</taxon>
    </lineage>
</organism>
<dbReference type="PANTHER" id="PTHR21496">
    <property type="entry name" value="FERREDOXIN-RELATED"/>
    <property type="match status" value="1"/>
</dbReference>
<dbReference type="GO" id="GO:0051537">
    <property type="term" value="F:2 iron, 2 sulfur cluster binding"/>
    <property type="evidence" value="ECO:0007669"/>
    <property type="project" value="UniProtKB-KW"/>
</dbReference>
<dbReference type="InterPro" id="IPR017941">
    <property type="entry name" value="Rieske_2Fe-2S"/>
</dbReference>
<keyword evidence="9" id="KW-1185">Reference proteome</keyword>
<keyword evidence="2" id="KW-0479">Metal-binding</keyword>
<evidence type="ECO:0000256" key="3">
    <source>
        <dbReference type="ARBA" id="ARBA00023004"/>
    </source>
</evidence>
<dbReference type="PANTHER" id="PTHR21496:SF0">
    <property type="entry name" value="RIESKE DOMAIN-CONTAINING PROTEIN"/>
    <property type="match status" value="1"/>
</dbReference>
<keyword evidence="4" id="KW-0411">Iron-sulfur</keyword>
<protein>
    <submittedName>
        <fullName evidence="8">(2Fe-2S)-binding protein</fullName>
    </submittedName>
</protein>
<evidence type="ECO:0000259" key="7">
    <source>
        <dbReference type="PROSITE" id="PS51296"/>
    </source>
</evidence>
<sequence length="112" mass="12670">MRWVRIMSKQELPDGDFVRCLKAEGRKLCLIRHEGKLYATQVTCPHAGGHFSGGWCEHGSLVCPIHRYSYSLETGRGAEGQGDYIDLYPTDMREDGVYAGFRVSWLGRLFGD</sequence>
<evidence type="ECO:0000313" key="8">
    <source>
        <dbReference type="EMBL" id="PST83789.1"/>
    </source>
</evidence>
<dbReference type="OrthoDB" id="593800at2"/>
<gene>
    <name evidence="8" type="ORF">C7T94_10275</name>
</gene>
<evidence type="ECO:0000256" key="2">
    <source>
        <dbReference type="ARBA" id="ARBA00022723"/>
    </source>
</evidence>
<dbReference type="PROSITE" id="PS51296">
    <property type="entry name" value="RIESKE"/>
    <property type="match status" value="1"/>
</dbReference>
<evidence type="ECO:0000256" key="1">
    <source>
        <dbReference type="ARBA" id="ARBA00022714"/>
    </source>
</evidence>
<dbReference type="AlphaFoldDB" id="A0A2T3HMX9"/>